<feature type="transmembrane region" description="Helical" evidence="2">
    <location>
        <begin position="117"/>
        <end position="135"/>
    </location>
</feature>
<sequence length="175" mass="19586">MLHAEEIYDNSKSNCLAQNENQTKEEKSDKLSASVTEKTIPPPPYTLTSPCLPPININPPSWLPEPLPPFIGHPPYPAGPPLLGKEYPKILPGPTFACPRCSGQFLIRNRANMFFKLGLYCIFFALIYEILELIFDSPNFSFFIASSTLIVGFSLVLKGFLLKTGYPEAKRIEFC</sequence>
<keyword evidence="2" id="KW-0472">Membrane</keyword>
<dbReference type="Proteomes" id="UP000038040">
    <property type="component" value="Unplaced"/>
</dbReference>
<accession>A0A158Q2H4</accession>
<evidence type="ECO:0000313" key="3">
    <source>
        <dbReference type="EMBL" id="VDN54429.1"/>
    </source>
</evidence>
<keyword evidence="2" id="KW-1133">Transmembrane helix</keyword>
<feature type="region of interest" description="Disordered" evidence="1">
    <location>
        <begin position="1"/>
        <end position="37"/>
    </location>
</feature>
<organism evidence="4 6">
    <name type="scientific">Dracunculus medinensis</name>
    <name type="common">Guinea worm</name>
    <dbReference type="NCBI Taxonomy" id="318479"/>
    <lineage>
        <taxon>Eukaryota</taxon>
        <taxon>Metazoa</taxon>
        <taxon>Ecdysozoa</taxon>
        <taxon>Nematoda</taxon>
        <taxon>Chromadorea</taxon>
        <taxon>Rhabditida</taxon>
        <taxon>Spirurina</taxon>
        <taxon>Dracunculoidea</taxon>
        <taxon>Dracunculidae</taxon>
        <taxon>Dracunculus</taxon>
    </lineage>
</organism>
<dbReference type="WBParaSite" id="DME_0000004201-mRNA-1">
    <property type="protein sequence ID" value="DME_0000004201-mRNA-1"/>
    <property type="gene ID" value="DME_0000004201"/>
</dbReference>
<proteinExistence type="predicted"/>
<feature type="compositionally biased region" description="Polar residues" evidence="1">
    <location>
        <begin position="10"/>
        <end position="21"/>
    </location>
</feature>
<keyword evidence="2" id="KW-0812">Transmembrane</keyword>
<evidence type="ECO:0000256" key="1">
    <source>
        <dbReference type="SAM" id="MobiDB-lite"/>
    </source>
</evidence>
<reference evidence="6" key="1">
    <citation type="submission" date="2016-04" db="UniProtKB">
        <authorList>
            <consortium name="WormBaseParasite"/>
        </authorList>
    </citation>
    <scope>IDENTIFICATION</scope>
</reference>
<dbReference type="EMBL" id="UYYG01001150">
    <property type="protein sequence ID" value="VDN54429.1"/>
    <property type="molecule type" value="Genomic_DNA"/>
</dbReference>
<reference evidence="3 5" key="2">
    <citation type="submission" date="2018-11" db="EMBL/GenBank/DDBJ databases">
        <authorList>
            <consortium name="Pathogen Informatics"/>
        </authorList>
    </citation>
    <scope>NUCLEOTIDE SEQUENCE [LARGE SCALE GENOMIC DNA]</scope>
</reference>
<keyword evidence="5" id="KW-1185">Reference proteome</keyword>
<evidence type="ECO:0000256" key="2">
    <source>
        <dbReference type="SAM" id="Phobius"/>
    </source>
</evidence>
<protein>
    <submittedName>
        <fullName evidence="6">LITAF domain-containing protein</fullName>
    </submittedName>
</protein>
<dbReference type="AlphaFoldDB" id="A0A158Q2H4"/>
<evidence type="ECO:0000313" key="4">
    <source>
        <dbReference type="Proteomes" id="UP000038040"/>
    </source>
</evidence>
<feature type="transmembrane region" description="Helical" evidence="2">
    <location>
        <begin position="141"/>
        <end position="161"/>
    </location>
</feature>
<gene>
    <name evidence="3" type="ORF">DME_LOCUS4402</name>
</gene>
<dbReference type="Proteomes" id="UP000274756">
    <property type="component" value="Unassembled WGS sequence"/>
</dbReference>
<dbReference type="OrthoDB" id="5842450at2759"/>
<name>A0A158Q2H4_DRAME</name>
<evidence type="ECO:0000313" key="5">
    <source>
        <dbReference type="Proteomes" id="UP000274756"/>
    </source>
</evidence>
<evidence type="ECO:0000313" key="6">
    <source>
        <dbReference type="WBParaSite" id="DME_0000004201-mRNA-1"/>
    </source>
</evidence>